<dbReference type="EMBL" id="JABXXO010000014">
    <property type="protein sequence ID" value="KAF7760810.1"/>
    <property type="molecule type" value="Genomic_DNA"/>
</dbReference>
<organism evidence="3 4">
    <name type="scientific">Agaricus bisporus var. burnettii</name>
    <dbReference type="NCBI Taxonomy" id="192524"/>
    <lineage>
        <taxon>Eukaryota</taxon>
        <taxon>Fungi</taxon>
        <taxon>Dikarya</taxon>
        <taxon>Basidiomycota</taxon>
        <taxon>Agaricomycotina</taxon>
        <taxon>Agaricomycetes</taxon>
        <taxon>Agaricomycetidae</taxon>
        <taxon>Agaricales</taxon>
        <taxon>Agaricineae</taxon>
        <taxon>Agaricaceae</taxon>
        <taxon>Agaricus</taxon>
    </lineage>
</organism>
<dbReference type="OMA" id="AIDTKSM"/>
<reference evidence="3 4" key="1">
    <citation type="journal article" name="Sci. Rep.">
        <title>Telomere-to-telomere assembled and centromere annotated genomes of the two main subspecies of the button mushroom Agaricus bisporus reveal especially polymorphic chromosome ends.</title>
        <authorList>
            <person name="Sonnenberg A.S.M."/>
            <person name="Sedaghat-Telgerd N."/>
            <person name="Lavrijssen B."/>
            <person name="Ohm R.A."/>
            <person name="Hendrickx P.M."/>
            <person name="Scholtmeijer K."/>
            <person name="Baars J.J.P."/>
            <person name="van Peer A."/>
        </authorList>
    </citation>
    <scope>NUCLEOTIDE SEQUENCE [LARGE SCALE GENOMIC DNA]</scope>
    <source>
        <strain evidence="3 4">H119_p4</strain>
    </source>
</reference>
<accession>A0A8H7EWR3</accession>
<dbReference type="InterPro" id="IPR019595">
    <property type="entry name" value="DUF2470"/>
</dbReference>
<evidence type="ECO:0000256" key="1">
    <source>
        <dbReference type="SAM" id="Phobius"/>
    </source>
</evidence>
<proteinExistence type="predicted"/>
<keyword evidence="1" id="KW-0472">Membrane</keyword>
<sequence length="218" mass="24453">MSKPSDPVAEKSGFLRMYMSGHPDTLVAYAKWYGKVQEAITSAEMIAIDTKSMTLSCVLKTGGKKDVYVSIDPPLRGYEDVKPRLIEMKAIAQEGLGMVKAPRISTFEFTPEMLIATVTVSLLSYFAYAPQGTSPLFYPAYFVRRITGHTILKFIANSMFFFHGLECLYTLHLCRKHYTGFALGMLYGGATLLFGFPVWKSLRKRIQDARIDSVMKGQ</sequence>
<name>A0A8H7EWR3_AGABI</name>
<evidence type="ECO:0000313" key="4">
    <source>
        <dbReference type="Proteomes" id="UP000629468"/>
    </source>
</evidence>
<dbReference type="InterPro" id="IPR037119">
    <property type="entry name" value="Haem_oxidase_HugZ-like_sf"/>
</dbReference>
<protein>
    <recommendedName>
        <fullName evidence="2">DUF2470 domain-containing protein</fullName>
    </recommendedName>
</protein>
<keyword evidence="1" id="KW-1133">Transmembrane helix</keyword>
<dbReference type="Gene3D" id="3.20.180.10">
    <property type="entry name" value="PNP-oxidase-like"/>
    <property type="match status" value="1"/>
</dbReference>
<dbReference type="PANTHER" id="PTHR37783">
    <property type="entry name" value="MEMBRANE PROTEIN, PUTATIVE (AFU_ORTHOLOGUE AFUA_1G04315)-RELATED"/>
    <property type="match status" value="1"/>
</dbReference>
<dbReference type="PANTHER" id="PTHR37783:SF1">
    <property type="entry name" value="MEMBRANE PROTEIN, PUTATIVE (AFU_ORTHOLOGUE AFUA_1G04315)-RELATED"/>
    <property type="match status" value="1"/>
</dbReference>
<keyword evidence="1" id="KW-0812">Transmembrane</keyword>
<dbReference type="Pfam" id="PF10615">
    <property type="entry name" value="DUF2470"/>
    <property type="match status" value="1"/>
</dbReference>
<feature type="transmembrane region" description="Helical" evidence="1">
    <location>
        <begin position="178"/>
        <end position="199"/>
    </location>
</feature>
<comment type="caution">
    <text evidence="3">The sequence shown here is derived from an EMBL/GenBank/DDBJ whole genome shotgun (WGS) entry which is preliminary data.</text>
</comment>
<dbReference type="Proteomes" id="UP000629468">
    <property type="component" value="Unassembled WGS sequence"/>
</dbReference>
<gene>
    <name evidence="3" type="ORF">Agabi119p4_10219</name>
</gene>
<feature type="domain" description="DUF2470" evidence="2">
    <location>
        <begin position="20"/>
        <end position="88"/>
    </location>
</feature>
<dbReference type="InterPro" id="IPR028110">
    <property type="entry name" value="TMEM254"/>
</dbReference>
<feature type="transmembrane region" description="Helical" evidence="1">
    <location>
        <begin position="154"/>
        <end position="172"/>
    </location>
</feature>
<evidence type="ECO:0000313" key="3">
    <source>
        <dbReference type="EMBL" id="KAF7760810.1"/>
    </source>
</evidence>
<dbReference type="Pfam" id="PF14934">
    <property type="entry name" value="TMEM254"/>
    <property type="match status" value="1"/>
</dbReference>
<dbReference type="AlphaFoldDB" id="A0A8H7EWR3"/>
<evidence type="ECO:0000259" key="2">
    <source>
        <dbReference type="Pfam" id="PF10615"/>
    </source>
</evidence>